<evidence type="ECO:0000313" key="3">
    <source>
        <dbReference type="Proteomes" id="UP000242791"/>
    </source>
</evidence>
<dbReference type="AlphaFoldDB" id="A0A1J9QGN1"/>
<proteinExistence type="predicted"/>
<dbReference type="Proteomes" id="UP000242791">
    <property type="component" value="Unassembled WGS sequence"/>
</dbReference>
<gene>
    <name evidence="2" type="ORF">ACJ73_01358</name>
</gene>
<feature type="compositionally biased region" description="Basic residues" evidence="1">
    <location>
        <begin position="129"/>
        <end position="138"/>
    </location>
</feature>
<feature type="compositionally biased region" description="Polar residues" evidence="1">
    <location>
        <begin position="161"/>
        <end position="172"/>
    </location>
</feature>
<accession>A0A1J9QGN1</accession>
<dbReference type="VEuPathDB" id="FungiDB:ACJ73_01358"/>
<evidence type="ECO:0000313" key="2">
    <source>
        <dbReference type="EMBL" id="OJD27258.1"/>
    </source>
</evidence>
<name>A0A1J9QGN1_9EURO</name>
<sequence length="188" mass="21159">MKALHSDTVSEKSSFRPFIFCRVPARYSHQVRRGSRSHGASAIASSRYAIDEKGRYGVCCVVILMTVAVEVFTFSSTKTIDDVLNNHFPPPDKDIVSVIHKPRKDSSLTKRQEKLYPPPSRTTCENYPKPRKSKKKGQGKTTTQKPLDPLQNSKREFQQMEVPSSTEPNNNHAAAPQQRVLQRVIGHG</sequence>
<organism evidence="2 3">
    <name type="scientific">Blastomyces percursus</name>
    <dbReference type="NCBI Taxonomy" id="1658174"/>
    <lineage>
        <taxon>Eukaryota</taxon>
        <taxon>Fungi</taxon>
        <taxon>Dikarya</taxon>
        <taxon>Ascomycota</taxon>
        <taxon>Pezizomycotina</taxon>
        <taxon>Eurotiomycetes</taxon>
        <taxon>Eurotiomycetidae</taxon>
        <taxon>Onygenales</taxon>
        <taxon>Ajellomycetaceae</taxon>
        <taxon>Blastomyces</taxon>
    </lineage>
</organism>
<dbReference type="EMBL" id="LGTZ01000121">
    <property type="protein sequence ID" value="OJD27258.1"/>
    <property type="molecule type" value="Genomic_DNA"/>
</dbReference>
<reference evidence="2 3" key="1">
    <citation type="submission" date="2015-08" db="EMBL/GenBank/DDBJ databases">
        <title>Emmonsia species relationships and genome sequence.</title>
        <authorList>
            <person name="Cuomo C.A."/>
            <person name="Schwartz I.S."/>
            <person name="Kenyon C."/>
            <person name="De Hoog G.S."/>
            <person name="Govender N.P."/>
            <person name="Botha A."/>
            <person name="Moreno L."/>
            <person name="De Vries M."/>
            <person name="Munoz J.F."/>
            <person name="Stielow J.B."/>
        </authorList>
    </citation>
    <scope>NUCLEOTIDE SEQUENCE [LARGE SCALE GENOMIC DNA]</scope>
    <source>
        <strain evidence="2 3">EI222</strain>
    </source>
</reference>
<feature type="region of interest" description="Disordered" evidence="1">
    <location>
        <begin position="101"/>
        <end position="188"/>
    </location>
</feature>
<feature type="compositionally biased region" description="Basic and acidic residues" evidence="1">
    <location>
        <begin position="104"/>
        <end position="114"/>
    </location>
</feature>
<protein>
    <submittedName>
        <fullName evidence="2">Uncharacterized protein</fullName>
    </submittedName>
</protein>
<comment type="caution">
    <text evidence="2">The sequence shown here is derived from an EMBL/GenBank/DDBJ whole genome shotgun (WGS) entry which is preliminary data.</text>
</comment>
<evidence type="ECO:0000256" key="1">
    <source>
        <dbReference type="SAM" id="MobiDB-lite"/>
    </source>
</evidence>
<keyword evidence="3" id="KW-1185">Reference proteome</keyword>